<dbReference type="Gene3D" id="1.20.5.320">
    <property type="entry name" value="6-Phosphogluconate Dehydrogenase, domain 3"/>
    <property type="match status" value="1"/>
</dbReference>
<protein>
    <submittedName>
        <fullName evidence="2">Uncharacterized protein</fullName>
    </submittedName>
</protein>
<proteinExistence type="predicted"/>
<dbReference type="AlphaFoldDB" id="A0A8X6UHR7"/>
<feature type="non-terminal residue" evidence="2">
    <location>
        <position position="1"/>
    </location>
</feature>
<keyword evidence="3" id="KW-1185">Reference proteome</keyword>
<organism evidence="2 3">
    <name type="scientific">Nephila pilipes</name>
    <name type="common">Giant wood spider</name>
    <name type="synonym">Nephila maculata</name>
    <dbReference type="NCBI Taxonomy" id="299642"/>
    <lineage>
        <taxon>Eukaryota</taxon>
        <taxon>Metazoa</taxon>
        <taxon>Ecdysozoa</taxon>
        <taxon>Arthropoda</taxon>
        <taxon>Chelicerata</taxon>
        <taxon>Arachnida</taxon>
        <taxon>Araneae</taxon>
        <taxon>Araneomorphae</taxon>
        <taxon>Entelegynae</taxon>
        <taxon>Araneoidea</taxon>
        <taxon>Nephilidae</taxon>
        <taxon>Nephila</taxon>
    </lineage>
</organism>
<evidence type="ECO:0000313" key="3">
    <source>
        <dbReference type="Proteomes" id="UP000887013"/>
    </source>
</evidence>
<evidence type="ECO:0000313" key="2">
    <source>
        <dbReference type="EMBL" id="GFU18848.1"/>
    </source>
</evidence>
<dbReference type="Proteomes" id="UP000887013">
    <property type="component" value="Unassembled WGS sequence"/>
</dbReference>
<feature type="region of interest" description="Disordered" evidence="1">
    <location>
        <begin position="1"/>
        <end position="20"/>
    </location>
</feature>
<evidence type="ECO:0000256" key="1">
    <source>
        <dbReference type="SAM" id="MobiDB-lite"/>
    </source>
</evidence>
<sequence>KHIIGPTGPRGPVGPPGPPGANITKEQMFEEFGQMIRSKCLN</sequence>
<comment type="caution">
    <text evidence="2">The sequence shown here is derived from an EMBL/GenBank/DDBJ whole genome shotgun (WGS) entry which is preliminary data.</text>
</comment>
<reference evidence="2" key="1">
    <citation type="submission" date="2020-08" db="EMBL/GenBank/DDBJ databases">
        <title>Multicomponent nature underlies the extraordinary mechanical properties of spider dragline silk.</title>
        <authorList>
            <person name="Kono N."/>
            <person name="Nakamura H."/>
            <person name="Mori M."/>
            <person name="Yoshida Y."/>
            <person name="Ohtoshi R."/>
            <person name="Malay A.D."/>
            <person name="Moran D.A.P."/>
            <person name="Tomita M."/>
            <person name="Numata K."/>
            <person name="Arakawa K."/>
        </authorList>
    </citation>
    <scope>NUCLEOTIDE SEQUENCE</scope>
</reference>
<gene>
    <name evidence="2" type="ORF">NPIL_74801</name>
</gene>
<dbReference type="EMBL" id="BMAW01126912">
    <property type="protein sequence ID" value="GFU18848.1"/>
    <property type="molecule type" value="Genomic_DNA"/>
</dbReference>
<name>A0A8X6UHR7_NEPPI</name>
<accession>A0A8X6UHR7</accession>